<dbReference type="InterPro" id="IPR027417">
    <property type="entry name" value="P-loop_NTPase"/>
</dbReference>
<gene>
    <name evidence="2" type="ORF">DSTB1V02_LOCUS12472</name>
</gene>
<feature type="compositionally biased region" description="Basic residues" evidence="1">
    <location>
        <begin position="948"/>
        <end position="964"/>
    </location>
</feature>
<evidence type="ECO:0000313" key="3">
    <source>
        <dbReference type="Proteomes" id="UP000677054"/>
    </source>
</evidence>
<keyword evidence="3" id="KW-1185">Reference proteome</keyword>
<dbReference type="EMBL" id="LR904272">
    <property type="protein sequence ID" value="CAD7252717.1"/>
    <property type="molecule type" value="Genomic_DNA"/>
</dbReference>
<dbReference type="AlphaFoldDB" id="A0A7R9FS02"/>
<reference evidence="2" key="1">
    <citation type="submission" date="2020-11" db="EMBL/GenBank/DDBJ databases">
        <authorList>
            <person name="Tran Van P."/>
        </authorList>
    </citation>
    <scope>NUCLEOTIDE SEQUENCE</scope>
</reference>
<dbReference type="Proteomes" id="UP000677054">
    <property type="component" value="Unassembled WGS sequence"/>
</dbReference>
<name>A0A7R9FS02_9CRUS</name>
<sequence length="1157" mass="132373">MPTSEQREQEWVAKKEAIHQLQKDKIGHKCERLKNLSELRRMKECHIDDPRQNKMMKVRDVGYEQLSFLEAAKKYQKKFYDDAENKSHSFPNECLLKNRTEEILLREFDETESGRERKRIPKQYEAVAKVFNVVKEQFCNTPSFVSWDYDFDTTIYRAMGVTGKNKREKKKARFEWEKEGFKFLPTEQDVCLIALNGNCVLFLVFEVKSLERASNLTALLNKKTGKAEDQLFKGEQINEKIFGAMAFSHTFHCSFIAFPFLSRSDVKDSLGCDCDKHILTEDDLQSCATFRRFLKNNGITLLGQNTQDPSAKACYLDMMQTYVAASASISDLPRTTAELHQRIDGSMNKSLLLLTLHQKEILWKDQKVLFLAGGQGTGKTYLFLKRAEELASNGASVIIVNMSDGKLTSYIKDNVPKSLWIAWRHSDASYQEALHLQKVIDALGEDKVEVLTEIKRCTHYIGEFFVAVTRFIRKRFPCASLLPMEGLNYSLDEMDDMHESNTPVIITAPPEYKWVYLWAPTAAVEIGRYMEDSLPFIVITRTNRERDTLVRELDDTFQEGVAFLDSEGRLRGATSPGYLIFHQEQVTGLAFENLVLLDDETECYHSWSRMVCMARRSLHVITTEPHLSSRWKESQHLGLVCSISFRKRDPPPSRVSLNEPKILNESAYGEVGCSWKLESIGIALPGFVGSSNTDLENELHSTIKQDNENTAETQVHDIHDLLRGHGLDDKIALSPRVIGELLGRMLEECKNEGRRLHIAFDDAPVHQLTMPQETDEWREEWESILRSLISRRQDSTFDNSEGAESNDSEDLLGSLNIAFLPYVQYQTTTFNVKKFQKDLQLPTGTVMLPKILWPQGRMAAPLWQHAFLSFPRFPRFLFLYLLTPAVMFPIVRESAPSTYRQVSKQELLALKFKASQNIHPDIAAILNDLGIGPRRPNSKAKIDSPRSMQRKNKNKKKPRPRGKRGGFWNKLKQSSPESLKRPAMLSAKVQSLPPKIGLLADILRRSPPAHLTSASDWVHDHIVLPYGDNSEVFIAGDLNRAPLEKLLIPAGFRNLVRFPTRMDSCLDQVWTNASGCHFISKKLASIADHSTILICPKPLLQKDHGQKHTRNKPTRKRKLLDSDRLNFELQCTDWSVLLDTEDLDQLCQALIEVFPIR</sequence>
<proteinExistence type="predicted"/>
<protein>
    <submittedName>
        <fullName evidence="2">Uncharacterized protein</fullName>
    </submittedName>
</protein>
<feature type="region of interest" description="Disordered" evidence="1">
    <location>
        <begin position="934"/>
        <end position="983"/>
    </location>
</feature>
<evidence type="ECO:0000313" key="2">
    <source>
        <dbReference type="EMBL" id="CAD7252717.1"/>
    </source>
</evidence>
<evidence type="ECO:0000256" key="1">
    <source>
        <dbReference type="SAM" id="MobiDB-lite"/>
    </source>
</evidence>
<organism evidence="2">
    <name type="scientific">Darwinula stevensoni</name>
    <dbReference type="NCBI Taxonomy" id="69355"/>
    <lineage>
        <taxon>Eukaryota</taxon>
        <taxon>Metazoa</taxon>
        <taxon>Ecdysozoa</taxon>
        <taxon>Arthropoda</taxon>
        <taxon>Crustacea</taxon>
        <taxon>Oligostraca</taxon>
        <taxon>Ostracoda</taxon>
        <taxon>Podocopa</taxon>
        <taxon>Podocopida</taxon>
        <taxon>Darwinulocopina</taxon>
        <taxon>Darwinuloidea</taxon>
        <taxon>Darwinulidae</taxon>
        <taxon>Darwinula</taxon>
    </lineage>
</organism>
<dbReference type="Gene3D" id="3.40.50.300">
    <property type="entry name" value="P-loop containing nucleotide triphosphate hydrolases"/>
    <property type="match status" value="1"/>
</dbReference>
<dbReference type="SUPFAM" id="SSF52540">
    <property type="entry name" value="P-loop containing nucleoside triphosphate hydrolases"/>
    <property type="match status" value="1"/>
</dbReference>
<dbReference type="EMBL" id="CAJPEV010004755">
    <property type="protein sequence ID" value="CAG0902261.1"/>
    <property type="molecule type" value="Genomic_DNA"/>
</dbReference>
<accession>A0A7R9FS02</accession>